<dbReference type="Proteomes" id="UP000708208">
    <property type="component" value="Unassembled WGS sequence"/>
</dbReference>
<evidence type="ECO:0000313" key="2">
    <source>
        <dbReference type="Proteomes" id="UP000708208"/>
    </source>
</evidence>
<protein>
    <submittedName>
        <fullName evidence="1">Uncharacterized protein</fullName>
    </submittedName>
</protein>
<keyword evidence="2" id="KW-1185">Reference proteome</keyword>
<comment type="caution">
    <text evidence="1">The sequence shown here is derived from an EMBL/GenBank/DDBJ whole genome shotgun (WGS) entry which is preliminary data.</text>
</comment>
<organism evidence="1 2">
    <name type="scientific">Allacma fusca</name>
    <dbReference type="NCBI Taxonomy" id="39272"/>
    <lineage>
        <taxon>Eukaryota</taxon>
        <taxon>Metazoa</taxon>
        <taxon>Ecdysozoa</taxon>
        <taxon>Arthropoda</taxon>
        <taxon>Hexapoda</taxon>
        <taxon>Collembola</taxon>
        <taxon>Symphypleona</taxon>
        <taxon>Sminthuridae</taxon>
        <taxon>Allacma</taxon>
    </lineage>
</organism>
<name>A0A8J2J717_9HEXA</name>
<sequence>MSDKMERMFAEFVRMRNRVEENDTSGETGQNEV</sequence>
<dbReference type="EMBL" id="CAJVCH010026542">
    <property type="protein sequence ID" value="CAG7700597.1"/>
    <property type="molecule type" value="Genomic_DNA"/>
</dbReference>
<gene>
    <name evidence="1" type="ORF">AFUS01_LOCUS4272</name>
</gene>
<proteinExistence type="predicted"/>
<accession>A0A8J2J717</accession>
<feature type="non-terminal residue" evidence="1">
    <location>
        <position position="1"/>
    </location>
</feature>
<dbReference type="AlphaFoldDB" id="A0A8J2J717"/>
<reference evidence="1" key="1">
    <citation type="submission" date="2021-06" db="EMBL/GenBank/DDBJ databases">
        <authorList>
            <person name="Hodson N. C."/>
            <person name="Mongue J. A."/>
            <person name="Jaron S. K."/>
        </authorList>
    </citation>
    <scope>NUCLEOTIDE SEQUENCE</scope>
</reference>
<evidence type="ECO:0000313" key="1">
    <source>
        <dbReference type="EMBL" id="CAG7700597.1"/>
    </source>
</evidence>